<dbReference type="Proteomes" id="UP001324270">
    <property type="component" value="Unassembled WGS sequence"/>
</dbReference>
<dbReference type="GeneID" id="84808471"/>
<proteinExistence type="predicted"/>
<evidence type="ECO:0000313" key="1">
    <source>
        <dbReference type="EMBL" id="MEB3039936.1"/>
    </source>
</evidence>
<keyword evidence="2" id="KW-1185">Reference proteome</keyword>
<dbReference type="RefSeq" id="WP_232781070.1">
    <property type="nucleotide sequence ID" value="NZ_CAJPPZ010000089.1"/>
</dbReference>
<dbReference type="EMBL" id="JAYKBV010000004">
    <property type="protein sequence ID" value="MEB3039936.1"/>
    <property type="molecule type" value="Genomic_DNA"/>
</dbReference>
<sequence length="123" mass="14083">MKKAIRGIAILMSFVFLLNTLLSGIYLSYFLVSKRDFVAAYCQNQAQPERHCEGACKFAQVTKETSDTPLTEKKTIFLPESFFQEIPILIYSKTFLQKVVHSYFYLFSLSQGVGNTLLRPPQE</sequence>
<name>A0ABU5Y7M4_9FLAO</name>
<gene>
    <name evidence="1" type="ORF">VJJ49_04415</name>
</gene>
<accession>A0ABU5Y7M4</accession>
<comment type="caution">
    <text evidence="1">The sequence shown here is derived from an EMBL/GenBank/DDBJ whole genome shotgun (WGS) entry which is preliminary data.</text>
</comment>
<evidence type="ECO:0000313" key="2">
    <source>
        <dbReference type="Proteomes" id="UP001324270"/>
    </source>
</evidence>
<reference evidence="1 2" key="1">
    <citation type="submission" date="2023-12" db="EMBL/GenBank/DDBJ databases">
        <title>Genomic sequences of Capnocytophaga and Parvimonas strains.</title>
        <authorList>
            <person name="Watt R.M."/>
            <person name="Wang M."/>
            <person name="Yang T."/>
            <person name="Tong W.M."/>
        </authorList>
    </citation>
    <scope>NUCLEOTIDE SEQUENCE [LARGE SCALE GENOMIC DNA]</scope>
    <source>
        <strain evidence="1 2">CCUG 13156</strain>
    </source>
</reference>
<organism evidence="1 2">
    <name type="scientific">Capnocytophaga gingivalis</name>
    <dbReference type="NCBI Taxonomy" id="1017"/>
    <lineage>
        <taxon>Bacteria</taxon>
        <taxon>Pseudomonadati</taxon>
        <taxon>Bacteroidota</taxon>
        <taxon>Flavobacteriia</taxon>
        <taxon>Flavobacteriales</taxon>
        <taxon>Flavobacteriaceae</taxon>
        <taxon>Capnocytophaga</taxon>
    </lineage>
</organism>
<protein>
    <submittedName>
        <fullName evidence="1">Uncharacterized protein</fullName>
    </submittedName>
</protein>